<evidence type="ECO:0000313" key="4">
    <source>
        <dbReference type="Proteomes" id="UP000019151"/>
    </source>
</evidence>
<dbReference type="Pfam" id="PF02369">
    <property type="entry name" value="Big_1"/>
    <property type="match status" value="1"/>
</dbReference>
<evidence type="ECO:0000313" key="3">
    <source>
        <dbReference type="EMBL" id="AHG89031.1"/>
    </source>
</evidence>
<organism evidence="3 4">
    <name type="scientific">Gemmatirosa kalamazoonensis</name>
    <dbReference type="NCBI Taxonomy" id="861299"/>
    <lineage>
        <taxon>Bacteria</taxon>
        <taxon>Pseudomonadati</taxon>
        <taxon>Gemmatimonadota</taxon>
        <taxon>Gemmatimonadia</taxon>
        <taxon>Gemmatimonadales</taxon>
        <taxon>Gemmatimonadaceae</taxon>
        <taxon>Gemmatirosa</taxon>
    </lineage>
</organism>
<dbReference type="PROSITE" id="PS51127">
    <property type="entry name" value="BIG1"/>
    <property type="match status" value="1"/>
</dbReference>
<dbReference type="InParanoid" id="W0RDZ5"/>
<dbReference type="Gene3D" id="2.60.40.10">
    <property type="entry name" value="Immunoglobulins"/>
    <property type="match status" value="1"/>
</dbReference>
<feature type="domain" description="Big-1" evidence="2">
    <location>
        <begin position="52"/>
        <end position="147"/>
    </location>
</feature>
<dbReference type="RefSeq" id="WP_025410548.1">
    <property type="nucleotide sequence ID" value="NZ_CP007128.1"/>
</dbReference>
<comment type="similarity">
    <text evidence="1">Belongs to the intimin/invasin family.</text>
</comment>
<proteinExistence type="inferred from homology"/>
<dbReference type="InterPro" id="IPR013783">
    <property type="entry name" value="Ig-like_fold"/>
</dbReference>
<accession>W0RDZ5</accession>
<keyword evidence="4" id="KW-1185">Reference proteome</keyword>
<dbReference type="EMBL" id="CP007128">
    <property type="protein sequence ID" value="AHG89031.1"/>
    <property type="molecule type" value="Genomic_DNA"/>
</dbReference>
<protein>
    <submittedName>
        <fullName evidence="3">Peptidase M30, hyicolysin</fullName>
    </submittedName>
</protein>
<evidence type="ECO:0000256" key="1">
    <source>
        <dbReference type="ARBA" id="ARBA00010116"/>
    </source>
</evidence>
<dbReference type="KEGG" id="gba:J421_1494"/>
<dbReference type="eggNOG" id="COG5492">
    <property type="taxonomic scope" value="Bacteria"/>
</dbReference>
<dbReference type="STRING" id="861299.J421_1494"/>
<dbReference type="Proteomes" id="UP000019151">
    <property type="component" value="Chromosome"/>
</dbReference>
<evidence type="ECO:0000259" key="2">
    <source>
        <dbReference type="PROSITE" id="PS51127"/>
    </source>
</evidence>
<sequence>MSHSAASNDRERRAHRAAWGLLLAFGAACGGDGGARATGPSSSTSPALAAAAVSVVSGSGQTAAAGAALPAPLVVKVTTANGSAVPGATVVFQVTSGTGTVSPSSAVTDASGQASTQLTLGANAGAVQVTATVQGTTISTTLSASGSTVMPPTVTCAPAGAQSLAPGQATTVSGSSVCVAGAAGSEFVLEPFNTASDPGARAAVTVQASGVDPVTGVLASRAPVPGVSSDVVPDVVGAPAFRDAFEARLRLRRIAELTPMISAARGWYAARTSSTLRRSVIPGNVSVGTVVRLNANSDLPCSNPDYRGGVVVAVSGRAIVVADTLNPTGGFTTADYQSIATTFDTLVDAIDTRNFGQPTDIDGNGHVIMFFTSAVNALTPRNSDAYVGGFFDSRDLFPTRATRDLPACATSNVGEMFYLLVPDPTGMVNGNRFTKSFITRVTIATVAHEYQHLINSSRRLYVNTQSVGFEEPWLDEGLAHIAEELLFYARAGLGPGRDIDAPTLRSSTTITNAFGDDGIENFDRFGLYLQNTVRNSPYADNDSLETRGAAWSFLRYAADRVQPAAQETLWQKIVNSNAVGLTNLRQSLGTDPAALFRDWGVMLALDDVPGADARYQMQSWNLRSVFAMPNVDGSYPLRTTPVASGTPIALGLPGGTGAYLRFTVGAGKAGALSWNALPQDVLVTLVRLR</sequence>
<dbReference type="SMART" id="SM00634">
    <property type="entry name" value="BID_1"/>
    <property type="match status" value="1"/>
</dbReference>
<dbReference type="OrthoDB" id="288805at2"/>
<dbReference type="PATRIC" id="fig|861299.3.peg.1518"/>
<dbReference type="SUPFAM" id="SSF49373">
    <property type="entry name" value="Invasin/intimin cell-adhesion fragments"/>
    <property type="match status" value="1"/>
</dbReference>
<dbReference type="HOGENOM" id="CLU_355928_0_0_0"/>
<name>W0RDZ5_9BACT</name>
<dbReference type="InterPro" id="IPR003344">
    <property type="entry name" value="Big_1_dom"/>
</dbReference>
<dbReference type="AlphaFoldDB" id="W0RDZ5"/>
<reference evidence="3 4" key="1">
    <citation type="journal article" date="2014" name="Genome Announc.">
        <title>Genome Sequence and Methylome of Soil Bacterium Gemmatirosa kalamazoonensis KBS708T, a Member of the Rarely Cultivated Gemmatimonadetes Phylum.</title>
        <authorList>
            <person name="Debruyn J.M."/>
            <person name="Radosevich M."/>
            <person name="Wommack K.E."/>
            <person name="Polson S.W."/>
            <person name="Hauser L.J."/>
            <person name="Fawaz M.N."/>
            <person name="Korlach J."/>
            <person name="Tsai Y.C."/>
        </authorList>
    </citation>
    <scope>NUCLEOTIDE SEQUENCE [LARGE SCALE GENOMIC DNA]</scope>
    <source>
        <strain evidence="3 4">KBS708</strain>
    </source>
</reference>
<dbReference type="InterPro" id="IPR008964">
    <property type="entry name" value="Invasin/intimin_cell_adhesion"/>
</dbReference>
<gene>
    <name evidence="3" type="ORF">J421_1494</name>
</gene>